<dbReference type="Pfam" id="PF00149">
    <property type="entry name" value="Metallophos"/>
    <property type="match status" value="1"/>
</dbReference>
<evidence type="ECO:0000313" key="3">
    <source>
        <dbReference type="Proteomes" id="UP000030106"/>
    </source>
</evidence>
<organism evidence="2 3">
    <name type="scientific">Beauveria bassiana D1-5</name>
    <dbReference type="NCBI Taxonomy" id="1245745"/>
    <lineage>
        <taxon>Eukaryota</taxon>
        <taxon>Fungi</taxon>
        <taxon>Dikarya</taxon>
        <taxon>Ascomycota</taxon>
        <taxon>Pezizomycotina</taxon>
        <taxon>Sordariomycetes</taxon>
        <taxon>Hypocreomycetidae</taxon>
        <taxon>Hypocreales</taxon>
        <taxon>Cordycipitaceae</taxon>
        <taxon>Beauveria</taxon>
    </lineage>
</organism>
<dbReference type="Proteomes" id="UP000030106">
    <property type="component" value="Unassembled WGS sequence"/>
</dbReference>
<name>A0A0A2VRW5_BEABA</name>
<evidence type="ECO:0000259" key="1">
    <source>
        <dbReference type="Pfam" id="PF00149"/>
    </source>
</evidence>
<comment type="caution">
    <text evidence="2">The sequence shown here is derived from an EMBL/GenBank/DDBJ whole genome shotgun (WGS) entry which is preliminary data.</text>
</comment>
<dbReference type="AlphaFoldDB" id="A0A0A2VRW5"/>
<dbReference type="OrthoDB" id="550558at2759"/>
<dbReference type="Gene3D" id="3.60.21.10">
    <property type="match status" value="1"/>
</dbReference>
<dbReference type="SUPFAM" id="SSF56300">
    <property type="entry name" value="Metallo-dependent phosphatases"/>
    <property type="match status" value="1"/>
</dbReference>
<evidence type="ECO:0000313" key="2">
    <source>
        <dbReference type="EMBL" id="KGQ10358.1"/>
    </source>
</evidence>
<proteinExistence type="predicted"/>
<dbReference type="EMBL" id="ANFO01000326">
    <property type="protein sequence ID" value="KGQ10358.1"/>
    <property type="molecule type" value="Genomic_DNA"/>
</dbReference>
<dbReference type="GO" id="GO:0016787">
    <property type="term" value="F:hydrolase activity"/>
    <property type="evidence" value="ECO:0007669"/>
    <property type="project" value="InterPro"/>
</dbReference>
<dbReference type="eggNOG" id="ENOG502S7EP">
    <property type="taxonomic scope" value="Eukaryota"/>
</dbReference>
<dbReference type="InterPro" id="IPR029052">
    <property type="entry name" value="Metallo-depent_PP-like"/>
</dbReference>
<reference evidence="2 3" key="1">
    <citation type="submission" date="2012-10" db="EMBL/GenBank/DDBJ databases">
        <title>Genome sequencing and analysis of entomopathogenic fungi Beauveria bassiana D1-5.</title>
        <authorList>
            <person name="Li Q."/>
            <person name="Wang L."/>
            <person name="Zhang Z."/>
            <person name="Wang Q."/>
            <person name="Ren J."/>
            <person name="Wang M."/>
            <person name="Xu W."/>
            <person name="Wang J."/>
            <person name="Lu Y."/>
            <person name="Du Q."/>
            <person name="Sun Z."/>
        </authorList>
    </citation>
    <scope>NUCLEOTIDE SEQUENCE [LARGE SCALE GENOMIC DNA]</scope>
    <source>
        <strain evidence="2 3">D1-5</strain>
    </source>
</reference>
<accession>A0A0A2VRW5</accession>
<dbReference type="InterPro" id="IPR004843">
    <property type="entry name" value="Calcineurin-like_PHP"/>
</dbReference>
<dbReference type="HOGENOM" id="CLU_060372_0_0_1"/>
<gene>
    <name evidence="2" type="ORF">BBAD15_g4271</name>
</gene>
<dbReference type="PANTHER" id="PTHR37844">
    <property type="entry name" value="SER/THR PROTEIN PHOSPHATASE SUPERFAMILY (AFU_ORTHOLOGUE AFUA_1G14840)"/>
    <property type="match status" value="1"/>
</dbReference>
<feature type="domain" description="Calcineurin-like phosphoesterase" evidence="1">
    <location>
        <begin position="16"/>
        <end position="237"/>
    </location>
</feature>
<sequence length="282" mass="32209">MKSFFSRLLRRSWYNRIQVLSDLHLEIGQQYASFTFPSIAPYLLLAGDIGRLVDYDNYLAFLQAQTSRFEAVFLVLGNHEFYGMTYHDALDTARRLTDEPCLARRLVLLDKTRWDSPHSNLSILGCTLWSFIPDDKISVVQARVKDFKKISDWTPAMHNSVHAEEAAWLREEVANLAAAQLQNPRNVLVVTHHAPCLEGTSHPDHADNPWSSAFATDMLASGDWSLVKTWVFGHTHYSTDVLRKGVRIVANQRGYVMLLSSDPYRSKRHESNDFDLAKVITN</sequence>
<protein>
    <recommendedName>
        <fullName evidence="1">Calcineurin-like phosphoesterase domain-containing protein</fullName>
    </recommendedName>
</protein>
<dbReference type="PANTHER" id="PTHR37844:SF2">
    <property type="entry name" value="SER_THR PROTEIN PHOSPHATASE SUPERFAMILY (AFU_ORTHOLOGUE AFUA_1G14840)"/>
    <property type="match status" value="1"/>
</dbReference>